<dbReference type="Gene3D" id="3.20.20.150">
    <property type="entry name" value="Divalent-metal-dependent TIM barrel enzymes"/>
    <property type="match status" value="1"/>
</dbReference>
<dbReference type="GO" id="GO:0016301">
    <property type="term" value="F:kinase activity"/>
    <property type="evidence" value="ECO:0007669"/>
    <property type="project" value="UniProtKB-KW"/>
</dbReference>
<organism evidence="1 2">
    <name type="scientific">Onishia taeanensis</name>
    <dbReference type="NCBI Taxonomy" id="284577"/>
    <lineage>
        <taxon>Bacteria</taxon>
        <taxon>Pseudomonadati</taxon>
        <taxon>Pseudomonadota</taxon>
        <taxon>Gammaproteobacteria</taxon>
        <taxon>Oceanospirillales</taxon>
        <taxon>Halomonadaceae</taxon>
        <taxon>Onishia</taxon>
    </lineage>
</organism>
<sequence>MATHQDSRTTMVTFPSHSISASGPPSVLVASSAFGHTLIAKHGQAAILPRLKEAGADGVEIRRELLPEGFDDFEALGEACAEQSLSLVYSAADALWSGDSLASGLMTRLEESRRLGAVAVKFSLGQYPPDASPSSRANAWQRLNERLTPPDMPLLLVENDQTQDGGTVAPLAASLADADAAGCPLFMTFDIGNWHWVGADPLAAAERLGPYVRYLHCKGVVFSQGRPHASVPDTEELKGWQGLMAHFPQGVTRAIEYPLQSPQLQDFTRGQLNRLRELHACVQDPGTPPVIND</sequence>
<dbReference type="EMBL" id="QLSX01000013">
    <property type="protein sequence ID" value="RAR58023.1"/>
    <property type="molecule type" value="Genomic_DNA"/>
</dbReference>
<name>A0A328XHP4_9GAMM</name>
<dbReference type="AlphaFoldDB" id="A0A328XHP4"/>
<evidence type="ECO:0000313" key="2">
    <source>
        <dbReference type="Proteomes" id="UP000249700"/>
    </source>
</evidence>
<reference evidence="1 2" key="1">
    <citation type="submission" date="2018-06" db="EMBL/GenBank/DDBJ databases">
        <title>Comparative analysis of microorganisms from saline springs in Andes Mountain Range, Colombia.</title>
        <authorList>
            <person name="Rubin E."/>
        </authorList>
    </citation>
    <scope>NUCLEOTIDE SEQUENCE [LARGE SCALE GENOMIC DNA]</scope>
    <source>
        <strain evidence="1 2">USBA-857</strain>
    </source>
</reference>
<keyword evidence="1" id="KW-0418">Kinase</keyword>
<comment type="caution">
    <text evidence="1">The sequence shown here is derived from an EMBL/GenBank/DDBJ whole genome shotgun (WGS) entry which is preliminary data.</text>
</comment>
<evidence type="ECO:0000313" key="1">
    <source>
        <dbReference type="EMBL" id="RAR58023.1"/>
    </source>
</evidence>
<protein>
    <submittedName>
        <fullName evidence="1">2-dehydro-3-deoxygluconokinase</fullName>
    </submittedName>
</protein>
<dbReference type="Proteomes" id="UP000249700">
    <property type="component" value="Unassembled WGS sequence"/>
</dbReference>
<dbReference type="SUPFAM" id="SSF51658">
    <property type="entry name" value="Xylose isomerase-like"/>
    <property type="match status" value="1"/>
</dbReference>
<accession>A0A328XHP4</accession>
<dbReference type="InterPro" id="IPR036237">
    <property type="entry name" value="Xyl_isomerase-like_sf"/>
</dbReference>
<proteinExistence type="predicted"/>
<gene>
    <name evidence="1" type="ORF">BCL93_11327</name>
</gene>
<keyword evidence="1" id="KW-0808">Transferase</keyword>